<feature type="compositionally biased region" description="Basic and acidic residues" evidence="1">
    <location>
        <begin position="560"/>
        <end position="569"/>
    </location>
</feature>
<name>A0ABP6ZH12_9ACTN</name>
<evidence type="ECO:0000313" key="3">
    <source>
        <dbReference type="EMBL" id="GAA3608391.1"/>
    </source>
</evidence>
<gene>
    <name evidence="3" type="ORF">GCM10022223_25500</name>
</gene>
<organism evidence="3 4">
    <name type="scientific">Kineosporia mesophila</name>
    <dbReference type="NCBI Taxonomy" id="566012"/>
    <lineage>
        <taxon>Bacteria</taxon>
        <taxon>Bacillati</taxon>
        <taxon>Actinomycetota</taxon>
        <taxon>Actinomycetes</taxon>
        <taxon>Kineosporiales</taxon>
        <taxon>Kineosporiaceae</taxon>
        <taxon>Kineosporia</taxon>
    </lineage>
</organism>
<feature type="transmembrane region" description="Helical" evidence="2">
    <location>
        <begin position="196"/>
        <end position="221"/>
    </location>
</feature>
<evidence type="ECO:0000256" key="1">
    <source>
        <dbReference type="SAM" id="MobiDB-lite"/>
    </source>
</evidence>
<feature type="region of interest" description="Disordered" evidence="1">
    <location>
        <begin position="548"/>
        <end position="575"/>
    </location>
</feature>
<dbReference type="Proteomes" id="UP001501074">
    <property type="component" value="Unassembled WGS sequence"/>
</dbReference>
<keyword evidence="2" id="KW-0472">Membrane</keyword>
<feature type="transmembrane region" description="Helical" evidence="2">
    <location>
        <begin position="504"/>
        <end position="527"/>
    </location>
</feature>
<evidence type="ECO:0000313" key="4">
    <source>
        <dbReference type="Proteomes" id="UP001501074"/>
    </source>
</evidence>
<evidence type="ECO:0008006" key="5">
    <source>
        <dbReference type="Google" id="ProtNLM"/>
    </source>
</evidence>
<feature type="transmembrane region" description="Helical" evidence="2">
    <location>
        <begin position="164"/>
        <end position="184"/>
    </location>
</feature>
<feature type="region of interest" description="Disordered" evidence="1">
    <location>
        <begin position="1"/>
        <end position="29"/>
    </location>
</feature>
<accession>A0ABP6ZH12</accession>
<dbReference type="RefSeq" id="WP_231483691.1">
    <property type="nucleotide sequence ID" value="NZ_BAAAZO010000003.1"/>
</dbReference>
<comment type="caution">
    <text evidence="3">The sequence shown here is derived from an EMBL/GenBank/DDBJ whole genome shotgun (WGS) entry which is preliminary data.</text>
</comment>
<feature type="transmembrane region" description="Helical" evidence="2">
    <location>
        <begin position="61"/>
        <end position="82"/>
    </location>
</feature>
<dbReference type="EMBL" id="BAAAZO010000003">
    <property type="protein sequence ID" value="GAA3608391.1"/>
    <property type="molecule type" value="Genomic_DNA"/>
</dbReference>
<feature type="transmembrane region" description="Helical" evidence="2">
    <location>
        <begin position="437"/>
        <end position="461"/>
    </location>
</feature>
<proteinExistence type="predicted"/>
<feature type="transmembrane region" description="Helical" evidence="2">
    <location>
        <begin position="233"/>
        <end position="258"/>
    </location>
</feature>
<keyword evidence="2" id="KW-0812">Transmembrane</keyword>
<reference evidence="4" key="1">
    <citation type="journal article" date="2019" name="Int. J. Syst. Evol. Microbiol.">
        <title>The Global Catalogue of Microorganisms (GCM) 10K type strain sequencing project: providing services to taxonomists for standard genome sequencing and annotation.</title>
        <authorList>
            <consortium name="The Broad Institute Genomics Platform"/>
            <consortium name="The Broad Institute Genome Sequencing Center for Infectious Disease"/>
            <person name="Wu L."/>
            <person name="Ma J."/>
        </authorList>
    </citation>
    <scope>NUCLEOTIDE SEQUENCE [LARGE SCALE GENOMIC DNA]</scope>
    <source>
        <strain evidence="4">JCM 16902</strain>
    </source>
</reference>
<sequence length="575" mass="59827">MSGRRVRQPSVRPGSPRWSQTPADIDDGEGVYAPSRLDPLVRSASPVIGGPAGRRLASAGGFWRAGTVLVVLSAVVFGLGIVQKQHCRANGWSSPDQFWHACYSDIPVVYASSGLGGADRLGLSASLGPAGGLGQSPLAGLMMWVTSGLIDGDAAGANRSFFDLTALLLAAFLAVAVAATAFTLGRRGWDASHLALSPVIVTAGLISYQLLAVALVAIALFALSRSRALAGGILLGLGIAAAPQVAVIGLVVAVLALWRSHSYDPESELDSDEAVIEAGRDPRALAGVSFAGSAVITWLVVRVLLLPGATGELGTAWDSWRHGSPGYGSLWLVPQLLGASEPDPASSWGGRAAQLFFGWLFSADALSGTATSALVAIAMIAAAALLLRLTVARVAPLAPIRTARTEDDDQTATGPRSSTPSSTMADWVVRRVAPTSLAALAFLLVISKSLPAQASLLLLPLIALTGLRWRDHLIWAGTEAVYFVGIWLYIAAETTSNRGLPAQFYLIMLLARLAGITWVGIQGILVYRGSQAVDETFRDQAVPTGSIGIEEISSPGLDEGTLRGDREAGTPHSLG</sequence>
<feature type="transmembrane region" description="Helical" evidence="2">
    <location>
        <begin position="365"/>
        <end position="387"/>
    </location>
</feature>
<feature type="transmembrane region" description="Helical" evidence="2">
    <location>
        <begin position="473"/>
        <end position="492"/>
    </location>
</feature>
<keyword evidence="2" id="KW-1133">Transmembrane helix</keyword>
<feature type="transmembrane region" description="Helical" evidence="2">
    <location>
        <begin position="284"/>
        <end position="305"/>
    </location>
</feature>
<protein>
    <recommendedName>
        <fullName evidence="5">DUF2029 domain-containing protein</fullName>
    </recommendedName>
</protein>
<evidence type="ECO:0000256" key="2">
    <source>
        <dbReference type="SAM" id="Phobius"/>
    </source>
</evidence>
<keyword evidence="4" id="KW-1185">Reference proteome</keyword>